<gene>
    <name evidence="12" type="ORF">LAMI_0F09274G</name>
</gene>
<name>A0A1G4K104_9SACH</name>
<dbReference type="InterPro" id="IPR040663">
    <property type="entry name" value="DNA_pol_D_N"/>
</dbReference>
<sequence length="461" mass="52541">MDAALERFNATRPTDELPIKRVEGKVGPVDETFKLEGRNRVYERQFYSMYQYRLDTLRERVLKMCYAKWNDNFRLWDRKVVRKQKVLDIRASEPSWCVGTIYCEMKYKPNVLEEVVNDVYGAPDLTRGYTDVEGTDEIMLEDESGRVLLVGEVVTSTPFVSGTVVGILGMEAEAGTFQVVDICYPEPLPQSIISENRESQKIAFISGLNVKPNDPQLSLRIQLLQDFLTGDLGARENAQKIVRLVICGNSMNPDTQEDLPGCLNELGTFFGNVLRSLAIDLMPGENDPSDKSLPQQPLHKALFSGAFRNMFEAVDQELFEPRTNPTWLSINDIDILSVSGQNTDDILRYVLPNQSSFLDESEEGNNMRMHMMQACLRWQNIAPTAPDTLWCYPYKDNDPFILNKWPHVYVVGNQPKFQCKETNLAEDVKVKVISVPEFSKTGELVLFDTKTFEVEVMQIKV</sequence>
<protein>
    <recommendedName>
        <fullName evidence="3">DNA-directed DNA polymerase</fullName>
        <ecNumber evidence="3">2.7.7.7</ecNumber>
    </recommendedName>
</protein>
<dbReference type="EC" id="2.7.7.7" evidence="3"/>
<comment type="similarity">
    <text evidence="2">Belongs to the DNA polymerase delta/II small subunit family.</text>
</comment>
<evidence type="ECO:0000313" key="13">
    <source>
        <dbReference type="Proteomes" id="UP000191024"/>
    </source>
</evidence>
<organism evidence="12 13">
    <name type="scientific">Lachancea mirantina</name>
    <dbReference type="NCBI Taxonomy" id="1230905"/>
    <lineage>
        <taxon>Eukaryota</taxon>
        <taxon>Fungi</taxon>
        <taxon>Dikarya</taxon>
        <taxon>Ascomycota</taxon>
        <taxon>Saccharomycotina</taxon>
        <taxon>Saccharomycetes</taxon>
        <taxon>Saccharomycetales</taxon>
        <taxon>Saccharomycetaceae</taxon>
        <taxon>Lachancea</taxon>
    </lineage>
</organism>
<dbReference type="Gene3D" id="2.40.50.430">
    <property type="match status" value="1"/>
</dbReference>
<evidence type="ECO:0000256" key="4">
    <source>
        <dbReference type="ARBA" id="ARBA00022679"/>
    </source>
</evidence>
<dbReference type="GO" id="GO:0003887">
    <property type="term" value="F:DNA-directed DNA polymerase activity"/>
    <property type="evidence" value="ECO:0007669"/>
    <property type="project" value="UniProtKB-KW"/>
</dbReference>
<keyword evidence="8" id="KW-0539">Nucleus</keyword>
<dbReference type="GO" id="GO:0006281">
    <property type="term" value="P:DNA repair"/>
    <property type="evidence" value="ECO:0007669"/>
    <property type="project" value="UniProtKB-ARBA"/>
</dbReference>
<evidence type="ECO:0000256" key="8">
    <source>
        <dbReference type="ARBA" id="ARBA00023242"/>
    </source>
</evidence>
<keyword evidence="13" id="KW-1185">Reference proteome</keyword>
<evidence type="ECO:0000256" key="9">
    <source>
        <dbReference type="ARBA" id="ARBA00049244"/>
    </source>
</evidence>
<feature type="domain" description="DNA polymerase alpha/delta/epsilon subunit B" evidence="10">
    <location>
        <begin position="202"/>
        <end position="418"/>
    </location>
</feature>
<keyword evidence="4" id="KW-0808">Transferase</keyword>
<dbReference type="PANTHER" id="PTHR10416:SF0">
    <property type="entry name" value="DNA POLYMERASE DELTA SUBUNIT 2"/>
    <property type="match status" value="1"/>
</dbReference>
<comment type="subcellular location">
    <subcellularLocation>
        <location evidence="1">Nucleus</location>
    </subcellularLocation>
</comment>
<dbReference type="Proteomes" id="UP000191024">
    <property type="component" value="Chromosome F"/>
</dbReference>
<dbReference type="OrthoDB" id="3763at2759"/>
<dbReference type="GO" id="GO:0006273">
    <property type="term" value="P:lagging strand elongation"/>
    <property type="evidence" value="ECO:0007669"/>
    <property type="project" value="UniProtKB-ARBA"/>
</dbReference>
<evidence type="ECO:0000256" key="3">
    <source>
        <dbReference type="ARBA" id="ARBA00012417"/>
    </source>
</evidence>
<dbReference type="PANTHER" id="PTHR10416">
    <property type="entry name" value="DNA POLYMERASE DELTA SUBUNIT 2"/>
    <property type="match status" value="1"/>
</dbReference>
<dbReference type="EMBL" id="LT598467">
    <property type="protein sequence ID" value="SCU97219.1"/>
    <property type="molecule type" value="Genomic_DNA"/>
</dbReference>
<evidence type="ECO:0000256" key="1">
    <source>
        <dbReference type="ARBA" id="ARBA00004123"/>
    </source>
</evidence>
<evidence type="ECO:0000256" key="6">
    <source>
        <dbReference type="ARBA" id="ARBA00022705"/>
    </source>
</evidence>
<evidence type="ECO:0000313" key="12">
    <source>
        <dbReference type="EMBL" id="SCU97219.1"/>
    </source>
</evidence>
<dbReference type="InterPro" id="IPR024826">
    <property type="entry name" value="DNA_pol_delta/II_ssu"/>
</dbReference>
<reference evidence="13" key="1">
    <citation type="submission" date="2016-03" db="EMBL/GenBank/DDBJ databases">
        <authorList>
            <person name="Devillers H."/>
        </authorList>
    </citation>
    <scope>NUCLEOTIDE SEQUENCE [LARGE SCALE GENOMIC DNA]</scope>
</reference>
<evidence type="ECO:0000256" key="5">
    <source>
        <dbReference type="ARBA" id="ARBA00022695"/>
    </source>
</evidence>
<accession>A0A1G4K104</accession>
<dbReference type="AlphaFoldDB" id="A0A1G4K104"/>
<evidence type="ECO:0000259" key="10">
    <source>
        <dbReference type="Pfam" id="PF04042"/>
    </source>
</evidence>
<keyword evidence="7" id="KW-0239">DNA-directed DNA polymerase</keyword>
<comment type="catalytic activity">
    <reaction evidence="9">
        <text>DNA(n) + a 2'-deoxyribonucleoside 5'-triphosphate = DNA(n+1) + diphosphate</text>
        <dbReference type="Rhea" id="RHEA:22508"/>
        <dbReference type="Rhea" id="RHEA-COMP:17339"/>
        <dbReference type="Rhea" id="RHEA-COMP:17340"/>
        <dbReference type="ChEBI" id="CHEBI:33019"/>
        <dbReference type="ChEBI" id="CHEBI:61560"/>
        <dbReference type="ChEBI" id="CHEBI:173112"/>
        <dbReference type="EC" id="2.7.7.7"/>
    </reaction>
</comment>
<evidence type="ECO:0000256" key="2">
    <source>
        <dbReference type="ARBA" id="ARBA00006035"/>
    </source>
</evidence>
<dbReference type="GO" id="GO:0003677">
    <property type="term" value="F:DNA binding"/>
    <property type="evidence" value="ECO:0007669"/>
    <property type="project" value="InterPro"/>
</dbReference>
<dbReference type="GO" id="GO:0043625">
    <property type="term" value="C:delta DNA polymerase complex"/>
    <property type="evidence" value="ECO:0007669"/>
    <property type="project" value="TreeGrafter"/>
</dbReference>
<proteinExistence type="inferred from homology"/>
<evidence type="ECO:0000256" key="7">
    <source>
        <dbReference type="ARBA" id="ARBA00022932"/>
    </source>
</evidence>
<keyword evidence="6" id="KW-0235">DNA replication</keyword>
<dbReference type="STRING" id="1230905.A0A1G4K104"/>
<dbReference type="Pfam" id="PF04042">
    <property type="entry name" value="DNA_pol_E_B"/>
    <property type="match status" value="1"/>
</dbReference>
<dbReference type="Gene3D" id="3.60.21.50">
    <property type="match status" value="1"/>
</dbReference>
<feature type="domain" description="DNA polymerase delta subunit OB-fold" evidence="11">
    <location>
        <begin position="45"/>
        <end position="182"/>
    </location>
</feature>
<keyword evidence="5" id="KW-0548">Nucleotidyltransferase</keyword>
<dbReference type="InterPro" id="IPR007185">
    <property type="entry name" value="DNA_pol_a/d/e_bsu"/>
</dbReference>
<evidence type="ECO:0000259" key="11">
    <source>
        <dbReference type="Pfam" id="PF18018"/>
    </source>
</evidence>
<dbReference type="Pfam" id="PF18018">
    <property type="entry name" value="DNA_pol_D_N"/>
    <property type="match status" value="1"/>
</dbReference>
<dbReference type="FunFam" id="2.40.50.430:FF:000002">
    <property type="entry name" value="DNA polymerase delta subunit"/>
    <property type="match status" value="1"/>
</dbReference>